<accession>A0A1C2FY10</accession>
<dbReference type="HAMAP" id="MF_00636">
    <property type="entry name" value="RapZ_like"/>
    <property type="match status" value="1"/>
</dbReference>
<sequence>MSFIIISGLSGSGKSIALQALEDVGFYCIDNLPAALLPHFAHQMDDMRSEFSDIAVGIDARNRLFLDAAPMNLEKLRALGVDYRIIFLEADEAVLMKRFKETRRRHPLTDTKTPLLESIRLEKARLEPLSVSCTRRIDTTHTTAQQLRQLIYEFARGASTRGITLLFESFGFKHGTPLDADYVFDVRCLPNPYWEQGLRALTGRDPAVAAFLERHPEVAAMQEHIADFLARWLPGFEQENRSYLTVAIGCTGGQHRSVYLAERLAAHFRKQGINTQIRHRELTEGIVSAAP</sequence>
<evidence type="ECO:0000259" key="4">
    <source>
        <dbReference type="Pfam" id="PF03668"/>
    </source>
</evidence>
<keyword evidence="2" id="KW-0067">ATP-binding</keyword>
<feature type="domain" description="RapZ-like N-terminal" evidence="4">
    <location>
        <begin position="1"/>
        <end position="157"/>
    </location>
</feature>
<dbReference type="PIRSF" id="PIRSF005052">
    <property type="entry name" value="P-loopkin"/>
    <property type="match status" value="1"/>
</dbReference>
<proteinExistence type="inferred from homology"/>
<dbReference type="GO" id="GO:0005524">
    <property type="term" value="F:ATP binding"/>
    <property type="evidence" value="ECO:0007669"/>
    <property type="project" value="UniProtKB-UniRule"/>
</dbReference>
<protein>
    <submittedName>
        <fullName evidence="6">RNase adapter RapZ</fullName>
    </submittedName>
</protein>
<name>A0A1C2FY10_9GAMM</name>
<dbReference type="Pfam" id="PF22740">
    <property type="entry name" value="PapZ_C"/>
    <property type="match status" value="1"/>
</dbReference>
<comment type="caution">
    <text evidence="6">The sequence shown here is derived from an EMBL/GenBank/DDBJ whole genome shotgun (WGS) entry which is preliminary data.</text>
</comment>
<dbReference type="Pfam" id="PF03668">
    <property type="entry name" value="RapZ-like_N"/>
    <property type="match status" value="1"/>
</dbReference>
<dbReference type="Proteomes" id="UP000253250">
    <property type="component" value="Unassembled WGS sequence"/>
</dbReference>
<dbReference type="InterPro" id="IPR053931">
    <property type="entry name" value="RapZ_C"/>
</dbReference>
<dbReference type="EMBL" id="PSYR01000002">
    <property type="protein sequence ID" value="RCN56722.1"/>
    <property type="molecule type" value="Genomic_DNA"/>
</dbReference>
<organism evidence="6 7">
    <name type="scientific">Acidiferrobacter thiooxydans</name>
    <dbReference type="NCBI Taxonomy" id="163359"/>
    <lineage>
        <taxon>Bacteria</taxon>
        <taxon>Pseudomonadati</taxon>
        <taxon>Pseudomonadota</taxon>
        <taxon>Gammaproteobacteria</taxon>
        <taxon>Acidiferrobacterales</taxon>
        <taxon>Acidiferrobacteraceae</taxon>
        <taxon>Acidiferrobacter</taxon>
    </lineage>
</organism>
<dbReference type="OrthoDB" id="9784461at2"/>
<dbReference type="InterPro" id="IPR053930">
    <property type="entry name" value="RapZ-like_N"/>
</dbReference>
<evidence type="ECO:0000313" key="6">
    <source>
        <dbReference type="EMBL" id="RCN56722.1"/>
    </source>
</evidence>
<dbReference type="AlphaFoldDB" id="A0A1C2FY10"/>
<dbReference type="RefSeq" id="WP_065971979.1">
    <property type="nucleotide sequence ID" value="NZ_CP080624.1"/>
</dbReference>
<evidence type="ECO:0000256" key="2">
    <source>
        <dbReference type="ARBA" id="ARBA00022840"/>
    </source>
</evidence>
<evidence type="ECO:0000256" key="3">
    <source>
        <dbReference type="ARBA" id="ARBA00023134"/>
    </source>
</evidence>
<dbReference type="SUPFAM" id="SSF52540">
    <property type="entry name" value="P-loop containing nucleoside triphosphate hydrolases"/>
    <property type="match status" value="1"/>
</dbReference>
<dbReference type="PANTHER" id="PTHR30448:SF0">
    <property type="entry name" value="RNASE ADAPTER PROTEIN RAPZ"/>
    <property type="match status" value="1"/>
</dbReference>
<dbReference type="InterPro" id="IPR005337">
    <property type="entry name" value="RapZ-like"/>
</dbReference>
<feature type="domain" description="RapZ C-terminal" evidence="5">
    <location>
        <begin position="164"/>
        <end position="282"/>
    </location>
</feature>
<evidence type="ECO:0000313" key="7">
    <source>
        <dbReference type="Proteomes" id="UP000253250"/>
    </source>
</evidence>
<keyword evidence="3" id="KW-0342">GTP-binding</keyword>
<evidence type="ECO:0000259" key="5">
    <source>
        <dbReference type="Pfam" id="PF22740"/>
    </source>
</evidence>
<dbReference type="STRING" id="163359.A9R16_03755"/>
<dbReference type="Gene3D" id="3.40.50.300">
    <property type="entry name" value="P-loop containing nucleotide triphosphate hydrolases"/>
    <property type="match status" value="1"/>
</dbReference>
<dbReference type="NCBIfam" id="NF003828">
    <property type="entry name" value="PRK05416.1"/>
    <property type="match status" value="1"/>
</dbReference>
<dbReference type="GO" id="GO:0005525">
    <property type="term" value="F:GTP binding"/>
    <property type="evidence" value="ECO:0007669"/>
    <property type="project" value="UniProtKB-UniRule"/>
</dbReference>
<reference evidence="6 7" key="1">
    <citation type="submission" date="2018-02" db="EMBL/GenBank/DDBJ databases">
        <title>Insights into the biology of acidophilic members of the Acidiferrobacteraceae family derived from comparative genomic analyses.</title>
        <authorList>
            <person name="Issotta F."/>
            <person name="Thyssen C."/>
            <person name="Mena C."/>
            <person name="Moya A."/>
            <person name="Bellenberg S."/>
            <person name="Sproer C."/>
            <person name="Covarrubias P.C."/>
            <person name="Sand W."/>
            <person name="Quatrini R."/>
            <person name="Vera M."/>
        </authorList>
    </citation>
    <scope>NUCLEOTIDE SEQUENCE [LARGE SCALE GENOMIC DNA]</scope>
    <source>
        <strain evidence="7">m-1</strain>
    </source>
</reference>
<dbReference type="InterPro" id="IPR027417">
    <property type="entry name" value="P-loop_NTPase"/>
</dbReference>
<keyword evidence="1" id="KW-0547">Nucleotide-binding</keyword>
<gene>
    <name evidence="6" type="ORF">C4900_13220</name>
</gene>
<dbReference type="PANTHER" id="PTHR30448">
    <property type="entry name" value="RNASE ADAPTER PROTEIN RAPZ"/>
    <property type="match status" value="1"/>
</dbReference>
<evidence type="ECO:0000256" key="1">
    <source>
        <dbReference type="ARBA" id="ARBA00022741"/>
    </source>
</evidence>
<keyword evidence="7" id="KW-1185">Reference proteome</keyword>